<dbReference type="SUPFAM" id="SSF56219">
    <property type="entry name" value="DNase I-like"/>
    <property type="match status" value="1"/>
</dbReference>
<organism evidence="1 2">
    <name type="scientific">Pseudoalteromonas tunicata D2</name>
    <dbReference type="NCBI Taxonomy" id="87626"/>
    <lineage>
        <taxon>Bacteria</taxon>
        <taxon>Pseudomonadati</taxon>
        <taxon>Pseudomonadota</taxon>
        <taxon>Gammaproteobacteria</taxon>
        <taxon>Alteromonadales</taxon>
        <taxon>Pseudoalteromonadaceae</taxon>
        <taxon>Pseudoalteromonas</taxon>
    </lineage>
</organism>
<dbReference type="Gene3D" id="3.60.10.10">
    <property type="entry name" value="Endonuclease/exonuclease/phosphatase"/>
    <property type="match status" value="1"/>
</dbReference>
<sequence length="242" mass="25671">MSIATWNTQGFNPLTYTLNQNQQNFPPATHNLVPDYICFQEVGNANYAGALGPAIVCAWNPAPSLGVYHQITNANINGTLYNGYHIPWRANVPGNQRCSLAILWRAALGGHAVFPIGAWPSGNAARRPIVWVTPVAGPRIGCIHAPAGGNMVYVTNALNAIAVGAPAAGWVLAGDINIEPGALGPLPVAVNQQNTGDWTHHGTDGDPNTNLDYIFHHTVGPFANAQSAGNLVESDHLQCRFS</sequence>
<evidence type="ECO:0008006" key="3">
    <source>
        <dbReference type="Google" id="ProtNLM"/>
    </source>
</evidence>
<dbReference type="InterPro" id="IPR036691">
    <property type="entry name" value="Endo/exonu/phosph_ase_sf"/>
</dbReference>
<dbReference type="HOGENOM" id="CLU_1146446_0_0_6"/>
<keyword evidence="2" id="KW-1185">Reference proteome</keyword>
<name>A4CA50_9GAMM</name>
<dbReference type="Proteomes" id="UP000006201">
    <property type="component" value="Unassembled WGS sequence"/>
</dbReference>
<dbReference type="EMBL" id="AAOH01000004">
    <property type="protein sequence ID" value="EAR28258.1"/>
    <property type="molecule type" value="Genomic_DNA"/>
</dbReference>
<protein>
    <recommendedName>
        <fullName evidence="3">Endonuclease/exonuclease/phosphatase domain-containing protein</fullName>
    </recommendedName>
</protein>
<reference evidence="1 2" key="1">
    <citation type="submission" date="2006-02" db="EMBL/GenBank/DDBJ databases">
        <authorList>
            <person name="Moran M.A."/>
            <person name="Kjelleberg S."/>
            <person name="Egan S."/>
            <person name="Saunders N."/>
            <person name="Thomas T."/>
            <person name="Ferriera S."/>
            <person name="Johnson J."/>
            <person name="Kravitz S."/>
            <person name="Halpern A."/>
            <person name="Remington K."/>
            <person name="Beeson K."/>
            <person name="Tran B."/>
            <person name="Rogers Y.-H."/>
            <person name="Friedman R."/>
            <person name="Venter J.C."/>
        </authorList>
    </citation>
    <scope>NUCLEOTIDE SEQUENCE [LARGE SCALE GENOMIC DNA]</scope>
    <source>
        <strain evidence="1 2">D2</strain>
    </source>
</reference>
<dbReference type="AlphaFoldDB" id="A4CA50"/>
<evidence type="ECO:0000313" key="2">
    <source>
        <dbReference type="Proteomes" id="UP000006201"/>
    </source>
</evidence>
<comment type="caution">
    <text evidence="1">The sequence shown here is derived from an EMBL/GenBank/DDBJ whole genome shotgun (WGS) entry which is preliminary data.</text>
</comment>
<evidence type="ECO:0000313" key="1">
    <source>
        <dbReference type="EMBL" id="EAR28258.1"/>
    </source>
</evidence>
<accession>A4CA50</accession>
<gene>
    <name evidence="1" type="ORF">PTD2_20622</name>
</gene>
<proteinExistence type="predicted"/>
<dbReference type="RefSeq" id="WP_009840090.1">
    <property type="nucleotide sequence ID" value="NZ_CH959301.1"/>
</dbReference>